<comment type="caution">
    <text evidence="8">The sequence shown here is derived from an EMBL/GenBank/DDBJ whole genome shotgun (WGS) entry which is preliminary data.</text>
</comment>
<accession>A0AA41SUV3</accession>
<evidence type="ECO:0000256" key="3">
    <source>
        <dbReference type="ARBA" id="ARBA00022989"/>
    </source>
</evidence>
<dbReference type="EMBL" id="JAATJV010296276">
    <property type="protein sequence ID" value="MBZ3877408.1"/>
    <property type="molecule type" value="Genomic_DNA"/>
</dbReference>
<name>A0AA41SUV3_SCICA</name>
<keyword evidence="2" id="KW-0812">Transmembrane</keyword>
<organism evidence="8 9">
    <name type="scientific">Sciurus carolinensis</name>
    <name type="common">Eastern gray squirrel</name>
    <dbReference type="NCBI Taxonomy" id="30640"/>
    <lineage>
        <taxon>Eukaryota</taxon>
        <taxon>Metazoa</taxon>
        <taxon>Chordata</taxon>
        <taxon>Craniata</taxon>
        <taxon>Vertebrata</taxon>
        <taxon>Euteleostomi</taxon>
        <taxon>Mammalia</taxon>
        <taxon>Eutheria</taxon>
        <taxon>Euarchontoglires</taxon>
        <taxon>Glires</taxon>
        <taxon>Rodentia</taxon>
        <taxon>Sciuromorpha</taxon>
        <taxon>Sciuridae</taxon>
        <taxon>Sciurinae</taxon>
        <taxon>Sciurini</taxon>
        <taxon>Sciurus</taxon>
    </lineage>
</organism>
<dbReference type="SUPFAM" id="SSF81321">
    <property type="entry name" value="Family A G protein-coupled receptor-like"/>
    <property type="match status" value="1"/>
</dbReference>
<keyword evidence="5" id="KW-0472">Membrane</keyword>
<evidence type="ECO:0000256" key="1">
    <source>
        <dbReference type="ARBA" id="ARBA00004141"/>
    </source>
</evidence>
<keyword evidence="9" id="KW-1185">Reference proteome</keyword>
<dbReference type="GO" id="GO:0004984">
    <property type="term" value="F:olfactory receptor activity"/>
    <property type="evidence" value="ECO:0007669"/>
    <property type="project" value="InterPro"/>
</dbReference>
<dbReference type="Proteomes" id="UP001166674">
    <property type="component" value="Unassembled WGS sequence"/>
</dbReference>
<evidence type="ECO:0000256" key="2">
    <source>
        <dbReference type="ARBA" id="ARBA00022692"/>
    </source>
</evidence>
<dbReference type="PANTHER" id="PTHR48002">
    <property type="entry name" value="OLFACTORY RECEPTOR"/>
    <property type="match status" value="1"/>
</dbReference>
<keyword evidence="6 8" id="KW-0675">Receptor</keyword>
<keyword evidence="3" id="KW-1133">Transmembrane helix</keyword>
<evidence type="ECO:0000256" key="6">
    <source>
        <dbReference type="ARBA" id="ARBA00023170"/>
    </source>
</evidence>
<comment type="subcellular location">
    <subcellularLocation>
        <location evidence="1">Membrane</location>
        <topology evidence="1">Multi-pass membrane protein</topology>
    </subcellularLocation>
</comment>
<dbReference type="GO" id="GO:0005886">
    <property type="term" value="C:plasma membrane"/>
    <property type="evidence" value="ECO:0007669"/>
    <property type="project" value="UniProtKB-ARBA"/>
</dbReference>
<reference evidence="8" key="1">
    <citation type="submission" date="2020-03" db="EMBL/GenBank/DDBJ databases">
        <title>Studies in the Genomics of Life Span.</title>
        <authorList>
            <person name="Glass D."/>
        </authorList>
    </citation>
    <scope>NUCLEOTIDE SEQUENCE</scope>
    <source>
        <strain evidence="8">SUZIE</strain>
        <tissue evidence="8">Muscle</tissue>
    </source>
</reference>
<evidence type="ECO:0000313" key="8">
    <source>
        <dbReference type="EMBL" id="MBZ3877408.1"/>
    </source>
</evidence>
<dbReference type="InterPro" id="IPR000725">
    <property type="entry name" value="Olfact_rcpt"/>
</dbReference>
<evidence type="ECO:0000256" key="4">
    <source>
        <dbReference type="ARBA" id="ARBA00023040"/>
    </source>
</evidence>
<dbReference type="Gene3D" id="1.20.1070.10">
    <property type="entry name" value="Rhodopsin 7-helix transmembrane proteins"/>
    <property type="match status" value="1"/>
</dbReference>
<sequence length="134" mass="14999">MENQSNITEFPLGAFQSSKILDDGICWFLFVYLATFGDKKLISVTILCSPALLGSPMHFSLALLSFLDGFFSAITPKMITASPYEKNTISYKGFMVQLFAEHVFGEAEVIVLLGMAYDHYVVICKSLHYFSIMN</sequence>
<evidence type="ECO:0000313" key="9">
    <source>
        <dbReference type="Proteomes" id="UP001166674"/>
    </source>
</evidence>
<gene>
    <name evidence="8" type="ORF">SUZIE_142790</name>
</gene>
<dbReference type="GO" id="GO:0004930">
    <property type="term" value="F:G protein-coupled receptor activity"/>
    <property type="evidence" value="ECO:0007669"/>
    <property type="project" value="UniProtKB-KW"/>
</dbReference>
<dbReference type="AlphaFoldDB" id="A0AA41SUV3"/>
<evidence type="ECO:0000256" key="7">
    <source>
        <dbReference type="ARBA" id="ARBA00023224"/>
    </source>
</evidence>
<protein>
    <submittedName>
        <fullName evidence="8">Olfactory receptor 4C15</fullName>
    </submittedName>
</protein>
<proteinExistence type="predicted"/>
<keyword evidence="4" id="KW-0297">G-protein coupled receptor</keyword>
<dbReference type="InterPro" id="IPR050427">
    <property type="entry name" value="Olfactory_Receptors"/>
</dbReference>
<keyword evidence="7" id="KW-0807">Transducer</keyword>
<evidence type="ECO:0000256" key="5">
    <source>
        <dbReference type="ARBA" id="ARBA00023136"/>
    </source>
</evidence>
<dbReference type="Pfam" id="PF13853">
    <property type="entry name" value="7tm_4"/>
    <property type="match status" value="1"/>
</dbReference>